<keyword evidence="3" id="KW-1185">Reference proteome</keyword>
<evidence type="ECO:0000313" key="2">
    <source>
        <dbReference type="EMBL" id="EHQ08448.1"/>
    </source>
</evidence>
<dbReference type="STRING" id="183.GCA_002009735_02166"/>
<feature type="transmembrane region" description="Helical" evidence="1">
    <location>
        <begin position="291"/>
        <end position="307"/>
    </location>
</feature>
<proteinExistence type="predicted"/>
<dbReference type="EMBL" id="JH597773">
    <property type="protein sequence ID" value="EHQ08448.1"/>
    <property type="molecule type" value="Genomic_DNA"/>
</dbReference>
<keyword evidence="1" id="KW-0812">Transmembrane</keyword>
<evidence type="ECO:0000313" key="3">
    <source>
        <dbReference type="Proteomes" id="UP000005737"/>
    </source>
</evidence>
<feature type="transmembrane region" description="Helical" evidence="1">
    <location>
        <begin position="154"/>
        <end position="172"/>
    </location>
</feature>
<evidence type="ECO:0000256" key="1">
    <source>
        <dbReference type="SAM" id="Phobius"/>
    </source>
</evidence>
<sequence>MNSDNRIFDRLLTVLIAAGTLFSALFVASALPDALLHNSDILYAPAFFDDLWQGVDISGWALTPAPYFFPDLVVYGGVDALLRLLDASTATRIDMALRLTAAVFYLLNGAGFVLLLKEMRPVSYRGGFLIWTTISILFLQLPFFSAPFLAAHVLTHHSGLLPVVLFFWALWLRKAKPVDASFLALLRANAVRYLAVLFVLPTLISDAQLLPLLFIPAFLLAGYGVFFLGDKLRHAVDVFLLFLVWLLAERLIPRIRYTVVFFPSVEGRPALEALLTVSPDRILRIASDHEFVIALLLFLISAFLLWVNHRFFKRRDQAPGATNLSFETLDTDRQSFRAEAALLLGAGAGLLAALVFHVGLSAHLDDVPPITGRYLHFLFVTVFPFVPALLVLSLSSRLRRSLARRRQREQDGRPAARLLQRFQSDGLILLCFSLVPFAMPAVRPGLFPVSGLLSRGQRSAAAREAQCLRDVAIMHGVRGPLYGISDYWHAKKLSVFAEQVRLLPVELDEPTKLYFWISNLSWFDDEQIVYRFVVIDGLDREMIAGLYGEPASRDRCAGMEIWWYGDDSPIRHEPARLREFARVIGIPYRASRGEGAR</sequence>
<feature type="transmembrane region" description="Helical" evidence="1">
    <location>
        <begin position="95"/>
        <end position="116"/>
    </location>
</feature>
<organism evidence="2 3">
    <name type="scientific">Leptonema illini DSM 21528</name>
    <dbReference type="NCBI Taxonomy" id="929563"/>
    <lineage>
        <taxon>Bacteria</taxon>
        <taxon>Pseudomonadati</taxon>
        <taxon>Spirochaetota</taxon>
        <taxon>Spirochaetia</taxon>
        <taxon>Leptospirales</taxon>
        <taxon>Leptospiraceae</taxon>
        <taxon>Leptonema</taxon>
    </lineage>
</organism>
<feature type="transmembrane region" description="Helical" evidence="1">
    <location>
        <begin position="184"/>
        <end position="204"/>
    </location>
</feature>
<protein>
    <submittedName>
        <fullName evidence="2">Uncharacterized protein</fullName>
    </submittedName>
</protein>
<keyword evidence="1" id="KW-0472">Membrane</keyword>
<feature type="transmembrane region" description="Helical" evidence="1">
    <location>
        <begin position="235"/>
        <end position="252"/>
    </location>
</feature>
<dbReference type="RefSeq" id="WP_002775129.1">
    <property type="nucleotide sequence ID" value="NZ_JH597773.1"/>
</dbReference>
<dbReference type="HOGENOM" id="CLU_527651_0_0_12"/>
<feature type="transmembrane region" description="Helical" evidence="1">
    <location>
        <begin position="427"/>
        <end position="446"/>
    </location>
</feature>
<gene>
    <name evidence="2" type="ORF">Lepil_3795</name>
</gene>
<reference evidence="2 3" key="1">
    <citation type="submission" date="2011-10" db="EMBL/GenBank/DDBJ databases">
        <title>The Improved High-Quality Draft genome of Leptonema illini DSM 21528.</title>
        <authorList>
            <consortium name="US DOE Joint Genome Institute (JGI-PGF)"/>
            <person name="Lucas S."/>
            <person name="Copeland A."/>
            <person name="Lapidus A."/>
            <person name="Glavina del Rio T."/>
            <person name="Dalin E."/>
            <person name="Tice H."/>
            <person name="Bruce D."/>
            <person name="Goodwin L."/>
            <person name="Pitluck S."/>
            <person name="Peters L."/>
            <person name="Mikhailova N."/>
            <person name="Held B."/>
            <person name="Kyrpides N."/>
            <person name="Mavromatis K."/>
            <person name="Ivanova N."/>
            <person name="Markowitz V."/>
            <person name="Cheng J.-F."/>
            <person name="Hugenholtz P."/>
            <person name="Woyke T."/>
            <person name="Wu D."/>
            <person name="Gronow S."/>
            <person name="Wellnitz S."/>
            <person name="Brambilla E.-M."/>
            <person name="Klenk H.-P."/>
            <person name="Eisen J.A."/>
        </authorList>
    </citation>
    <scope>NUCLEOTIDE SEQUENCE [LARGE SCALE GENOMIC DNA]</scope>
    <source>
        <strain evidence="2 3">DSM 21528</strain>
    </source>
</reference>
<name>H2CAS0_9LEPT</name>
<keyword evidence="1" id="KW-1133">Transmembrane helix</keyword>
<feature type="transmembrane region" description="Helical" evidence="1">
    <location>
        <begin position="210"/>
        <end position="228"/>
    </location>
</feature>
<dbReference type="AlphaFoldDB" id="H2CAS0"/>
<feature type="transmembrane region" description="Helical" evidence="1">
    <location>
        <begin position="128"/>
        <end position="148"/>
    </location>
</feature>
<dbReference type="Proteomes" id="UP000005737">
    <property type="component" value="Unassembled WGS sequence"/>
</dbReference>
<accession>H2CAS0</accession>
<feature type="transmembrane region" description="Helical" evidence="1">
    <location>
        <begin position="341"/>
        <end position="362"/>
    </location>
</feature>
<feature type="transmembrane region" description="Helical" evidence="1">
    <location>
        <begin position="374"/>
        <end position="398"/>
    </location>
</feature>